<accession>A0AAE8L840</accession>
<dbReference type="InterPro" id="IPR029044">
    <property type="entry name" value="Nucleotide-diphossugar_trans"/>
</dbReference>
<dbReference type="Pfam" id="PF14559">
    <property type="entry name" value="TPR_19"/>
    <property type="match status" value="1"/>
</dbReference>
<dbReference type="Proteomes" id="UP000199140">
    <property type="component" value="Unassembled WGS sequence"/>
</dbReference>
<dbReference type="Gene3D" id="1.25.40.10">
    <property type="entry name" value="Tetratricopeptide repeat domain"/>
    <property type="match status" value="1"/>
</dbReference>
<proteinExistence type="predicted"/>
<dbReference type="AlphaFoldDB" id="A0AAE8L840"/>
<evidence type="ECO:0000313" key="1">
    <source>
        <dbReference type="EMBL" id="SFH31585.1"/>
    </source>
</evidence>
<comment type="caution">
    <text evidence="1">The sequence shown here is derived from an EMBL/GenBank/DDBJ whole genome shotgun (WGS) entry which is preliminary data.</text>
</comment>
<name>A0AAE8L840_9HYPH</name>
<dbReference type="SUPFAM" id="SSF53448">
    <property type="entry name" value="Nucleotide-diphospho-sugar transferases"/>
    <property type="match status" value="1"/>
</dbReference>
<evidence type="ECO:0000313" key="2">
    <source>
        <dbReference type="Proteomes" id="UP000199140"/>
    </source>
</evidence>
<dbReference type="RefSeq" id="WP_075379866.1">
    <property type="nucleotide sequence ID" value="NZ_CP015367.1"/>
</dbReference>
<protein>
    <submittedName>
        <fullName evidence="1">Tetratricopeptide repeat-containing protein</fullName>
    </submittedName>
</protein>
<gene>
    <name evidence="1" type="ORF">SAMN05192567_12010</name>
</gene>
<dbReference type="SUPFAM" id="SSF48452">
    <property type="entry name" value="TPR-like"/>
    <property type="match status" value="1"/>
</dbReference>
<dbReference type="EMBL" id="FOPK01000020">
    <property type="protein sequence ID" value="SFH31585.1"/>
    <property type="molecule type" value="Genomic_DNA"/>
</dbReference>
<sequence length="522" mass="57696">MLQPWDKPLLLLKSTRIIEMNAPLPSAALLHQNALARIEEGDLNSAQALLKDALRLAPDSLAAYSTLVRVSQQLGRLAEAKSHCERLIELAPDDPSLVLWLGWLNFELESFDEAKSCAAYVEDAALGRSRDALRLLIFACGRSGDWHRAAIAFEKLTALHPDGIDEIVESAFGAFADHLLKRYHARAFADVVDLGRQMPSQFASAKCMTVDQVAFAVSDSCLRLGQYGEAIRALEDRIPATGGPQLPKPVLASARSLCLVTSLMPSRLAIQKRAVKSWLELGAQVISLNAAHERTILEGTFPDVQFVTAPRHAEGRFGKPYVYVHDMMTVLADAPTRTVGLINADIVLSPKAGPLLDKALAETRATLVCGHRYNVDTIDRADAPDSGAQIYEGGYDWFLFSPESAIVYMDAPFIFGGPWWDIWLPACALSSKITVSMVRDSVAFHEYHEQRWDETMYRELGQDFIRTMTATSRQGEGRFNMRLSELLGTAHALFENDKPSAQKFSWLSPLLRSLIALDSCVL</sequence>
<reference evidence="1 2" key="1">
    <citation type="submission" date="2016-10" db="EMBL/GenBank/DDBJ databases">
        <authorList>
            <person name="Varghese N."/>
            <person name="Submissions S."/>
        </authorList>
    </citation>
    <scope>NUCLEOTIDE SEQUENCE [LARGE SCALE GENOMIC DNA]</scope>
    <source>
        <strain evidence="1 2">CBMB27</strain>
    </source>
</reference>
<organism evidence="1 2">
    <name type="scientific">Methylobacterium phyllosphaerae</name>
    <dbReference type="NCBI Taxonomy" id="418223"/>
    <lineage>
        <taxon>Bacteria</taxon>
        <taxon>Pseudomonadati</taxon>
        <taxon>Pseudomonadota</taxon>
        <taxon>Alphaproteobacteria</taxon>
        <taxon>Hyphomicrobiales</taxon>
        <taxon>Methylobacteriaceae</taxon>
        <taxon>Methylobacterium</taxon>
    </lineage>
</organism>
<dbReference type="InterPro" id="IPR011990">
    <property type="entry name" value="TPR-like_helical_dom_sf"/>
</dbReference>